<evidence type="ECO:0000313" key="2">
    <source>
        <dbReference type="EMBL" id="WII29820.1"/>
    </source>
</evidence>
<dbReference type="Proteomes" id="UP000218139">
    <property type="component" value="Unassembled WGS sequence"/>
</dbReference>
<dbReference type="EMBL" id="CP123973">
    <property type="protein sequence ID" value="WII29820.1"/>
    <property type="molecule type" value="Genomic_DNA"/>
</dbReference>
<evidence type="ECO:0000313" key="4">
    <source>
        <dbReference type="Proteomes" id="UP001231316"/>
    </source>
</evidence>
<organism evidence="1 3">
    <name type="scientific">Ligilactobacillus salivarius</name>
    <dbReference type="NCBI Taxonomy" id="1624"/>
    <lineage>
        <taxon>Bacteria</taxon>
        <taxon>Bacillati</taxon>
        <taxon>Bacillota</taxon>
        <taxon>Bacilli</taxon>
        <taxon>Lactobacillales</taxon>
        <taxon>Lactobacillaceae</taxon>
        <taxon>Ligilactobacillus</taxon>
    </lineage>
</organism>
<keyword evidence="2" id="KW-0614">Plasmid</keyword>
<reference evidence="1 3" key="1">
    <citation type="submission" date="2016-05" db="EMBL/GenBank/DDBJ databases">
        <authorList>
            <person name="Lee J.-Y."/>
            <person name="Kim E.B."/>
            <person name="Choi Y.-J."/>
        </authorList>
    </citation>
    <scope>NUCLEOTIDE SEQUENCE [LARGE SCALE GENOMIC DNA]</scope>
    <source>
        <strain evidence="1 3">KLA006</strain>
    </source>
</reference>
<evidence type="ECO:0000313" key="3">
    <source>
        <dbReference type="Proteomes" id="UP000218139"/>
    </source>
</evidence>
<proteinExistence type="predicted"/>
<evidence type="ECO:0000313" key="1">
    <source>
        <dbReference type="EMBL" id="PAY47777.1"/>
    </source>
</evidence>
<dbReference type="EMBL" id="LXZO01000077">
    <property type="protein sequence ID" value="PAY47777.1"/>
    <property type="molecule type" value="Genomic_DNA"/>
</dbReference>
<name>A0A9X6S5P6_9LACO</name>
<geneLocation type="plasmid" evidence="2 4">
    <name>unnamed2</name>
</geneLocation>
<dbReference type="AlphaFoldDB" id="A0A9X6S5P6"/>
<sequence>MTLIQKQFEELRELDPRINEKMIIKSINVVDRNKQSVINYLNGTIEPSPEFLRAWNNIIYPGYKKKVDSYPKIGELYASIDDILKEKGSLYQKILKQARTFDVVLELAMELHEKADYYDMYDILKGNRIMGNILIYAKSKYIYNEFLKRDKMISDTNFLKIIGMTNDASKEFRDNNYISVDKATPNFDECVVLASKINHVKPISEDELKEFIQGIDKDVLKQYASSVFRRKDYFDVSLNKTLLKKYYMFYYAYTIRQSA</sequence>
<dbReference type="Proteomes" id="UP001231316">
    <property type="component" value="Plasmid unnamed2"/>
</dbReference>
<protein>
    <submittedName>
        <fullName evidence="1">Uncharacterized protein</fullName>
    </submittedName>
</protein>
<reference evidence="2" key="2">
    <citation type="submission" date="2023-04" db="EMBL/GenBank/DDBJ databases">
        <title>Four porcine-derived lactic acid bacteria strains analyses and their evaluation as potential probiotics based on genomics.</title>
        <authorList>
            <person name="Niu D."/>
        </authorList>
    </citation>
    <scope>NUCLEOTIDE SEQUENCE</scope>
    <source>
        <strain evidence="2">ZSA5</strain>
        <plasmid evidence="2">unnamed2</plasmid>
    </source>
</reference>
<dbReference type="RefSeq" id="WP_086201638.1">
    <property type="nucleotide sequence ID" value="NZ_CP123973.1"/>
</dbReference>
<accession>A0A9X6S5P6</accession>
<gene>
    <name evidence="1" type="ORF">A8C52_05795</name>
    <name evidence="2" type="ORF">QFE45_11185</name>
</gene>